<accession>A0ABV0GN94</accession>
<dbReference type="PANTHER" id="PTHR11079:SF190">
    <property type="entry name" value="CYTOSINE DEAMINASE"/>
    <property type="match status" value="1"/>
</dbReference>
<evidence type="ECO:0000256" key="1">
    <source>
        <dbReference type="ARBA" id="ARBA00022723"/>
    </source>
</evidence>
<name>A0ABV0GN94_PAENI</name>
<dbReference type="SUPFAM" id="SSF53927">
    <property type="entry name" value="Cytidine deaminase-like"/>
    <property type="match status" value="1"/>
</dbReference>
<keyword evidence="5" id="KW-1185">Reference proteome</keyword>
<protein>
    <submittedName>
        <fullName evidence="4">Nucleoside deaminase</fullName>
    </submittedName>
</protein>
<evidence type="ECO:0000313" key="5">
    <source>
        <dbReference type="Proteomes" id="UP001448614"/>
    </source>
</evidence>
<evidence type="ECO:0000259" key="3">
    <source>
        <dbReference type="PROSITE" id="PS51747"/>
    </source>
</evidence>
<gene>
    <name evidence="4" type="ORF">V3C41_02220</name>
</gene>
<dbReference type="Proteomes" id="UP001448614">
    <property type="component" value="Unassembled WGS sequence"/>
</dbReference>
<dbReference type="PROSITE" id="PS51747">
    <property type="entry name" value="CYT_DCMP_DEAMINASES_2"/>
    <property type="match status" value="1"/>
</dbReference>
<dbReference type="InterPro" id="IPR002125">
    <property type="entry name" value="CMP_dCMP_dom"/>
</dbReference>
<dbReference type="EMBL" id="JBBMFV010000004">
    <property type="protein sequence ID" value="MEO3939882.1"/>
    <property type="molecule type" value="Genomic_DNA"/>
</dbReference>
<organism evidence="4 5">
    <name type="scientific">Paenarthrobacter nicotinovorans</name>
    <name type="common">Arthrobacter nicotinovorans</name>
    <dbReference type="NCBI Taxonomy" id="29320"/>
    <lineage>
        <taxon>Bacteria</taxon>
        <taxon>Bacillati</taxon>
        <taxon>Actinomycetota</taxon>
        <taxon>Actinomycetes</taxon>
        <taxon>Micrococcales</taxon>
        <taxon>Micrococcaceae</taxon>
        <taxon>Paenarthrobacter</taxon>
    </lineage>
</organism>
<dbReference type="CDD" id="cd01285">
    <property type="entry name" value="nucleoside_deaminase"/>
    <property type="match status" value="1"/>
</dbReference>
<evidence type="ECO:0000256" key="2">
    <source>
        <dbReference type="ARBA" id="ARBA00022833"/>
    </source>
</evidence>
<dbReference type="InterPro" id="IPR016192">
    <property type="entry name" value="APOBEC/CMP_deaminase_Zn-bd"/>
</dbReference>
<sequence>MTETAQAFDPAFEAAYQAAQKSLSEGGIPIGAALARNGEVVASGHNERVQHGDPIAHGEMSALRAAGRQKTYLDTTLYTTLAPCAMCTGTIIQFKIPRVVVGEAETFPGEFDLLRSRGVEVVVLNDPRCVDMMRTFQEEHPELWAEDIAEQQPESGPLEGHKFA</sequence>
<reference evidence="4 5" key="1">
    <citation type="journal article" date="2024" name="Appl. Microbiol. Biotechnol.">
        <title>Biosynthetic gene clusters with biotechnological applications in novel Antarctic isolates from Actinomycetota.</title>
        <authorList>
            <person name="Bruna P."/>
            <person name="Nunez-Montero K."/>
            <person name="Contreras M.J."/>
            <person name="Leal K."/>
            <person name="Garcia M."/>
            <person name="Abanto M."/>
            <person name="Barrientos L."/>
        </authorList>
    </citation>
    <scope>NUCLEOTIDE SEQUENCE [LARGE SCALE GENOMIC DNA]</scope>
    <source>
        <strain evidence="4 5">Se16.17</strain>
    </source>
</reference>
<keyword evidence="1" id="KW-0479">Metal-binding</keyword>
<dbReference type="PROSITE" id="PS00903">
    <property type="entry name" value="CYT_DCMP_DEAMINASES_1"/>
    <property type="match status" value="1"/>
</dbReference>
<dbReference type="Pfam" id="PF00383">
    <property type="entry name" value="dCMP_cyt_deam_1"/>
    <property type="match status" value="1"/>
</dbReference>
<evidence type="ECO:0000313" key="4">
    <source>
        <dbReference type="EMBL" id="MEO3939882.1"/>
    </source>
</evidence>
<comment type="caution">
    <text evidence="4">The sequence shown here is derived from an EMBL/GenBank/DDBJ whole genome shotgun (WGS) entry which is preliminary data.</text>
</comment>
<proteinExistence type="predicted"/>
<dbReference type="RefSeq" id="WP_347781741.1">
    <property type="nucleotide sequence ID" value="NZ_JBBMFV010000004.1"/>
</dbReference>
<dbReference type="InterPro" id="IPR016193">
    <property type="entry name" value="Cytidine_deaminase-like"/>
</dbReference>
<keyword evidence="2" id="KW-0862">Zinc</keyword>
<dbReference type="PANTHER" id="PTHR11079">
    <property type="entry name" value="CYTOSINE DEAMINASE FAMILY MEMBER"/>
    <property type="match status" value="1"/>
</dbReference>
<dbReference type="Gene3D" id="3.40.140.10">
    <property type="entry name" value="Cytidine Deaminase, domain 2"/>
    <property type="match status" value="1"/>
</dbReference>
<feature type="domain" description="CMP/dCMP-type deaminase" evidence="3">
    <location>
        <begin position="6"/>
        <end position="121"/>
    </location>
</feature>